<protein>
    <submittedName>
        <fullName evidence="1">Uncharacterized protein</fullName>
    </submittedName>
</protein>
<dbReference type="AlphaFoldDB" id="A0A6C0DSX6"/>
<proteinExistence type="predicted"/>
<organism evidence="1">
    <name type="scientific">viral metagenome</name>
    <dbReference type="NCBI Taxonomy" id="1070528"/>
    <lineage>
        <taxon>unclassified sequences</taxon>
        <taxon>metagenomes</taxon>
        <taxon>organismal metagenomes</taxon>
    </lineage>
</organism>
<evidence type="ECO:0000313" key="1">
    <source>
        <dbReference type="EMBL" id="QHT19917.1"/>
    </source>
</evidence>
<accession>A0A6C0DSX6</accession>
<dbReference type="EMBL" id="MN739670">
    <property type="protein sequence ID" value="QHT19917.1"/>
    <property type="molecule type" value="Genomic_DNA"/>
</dbReference>
<reference evidence="1" key="1">
    <citation type="journal article" date="2020" name="Nature">
        <title>Giant virus diversity and host interactions through global metagenomics.</title>
        <authorList>
            <person name="Schulz F."/>
            <person name="Roux S."/>
            <person name="Paez-Espino D."/>
            <person name="Jungbluth S."/>
            <person name="Walsh D.A."/>
            <person name="Denef V.J."/>
            <person name="McMahon K.D."/>
            <person name="Konstantinidis K.T."/>
            <person name="Eloe-Fadrosh E.A."/>
            <person name="Kyrpides N.C."/>
            <person name="Woyke T."/>
        </authorList>
    </citation>
    <scope>NUCLEOTIDE SEQUENCE</scope>
    <source>
        <strain evidence="1">GVMAG-M-3300023174-5</strain>
    </source>
</reference>
<name>A0A6C0DSX6_9ZZZZ</name>
<sequence length="295" mass="32376">MSIQAFKKKGVINYGSRRSAKTPGGIWVSQGPFGKTSEFSVTAPGLVGFSLNGGTRNVGYIGKSSAFSKQGTPFYGQFPRGSGGVCGTYPSPQPVMNSPIVRGDTQGKQFEYIKPSVLSTKGMLEKKYKWIHNGQYPNYWVQPQAANDNMSDNGSQWLYIQTKAAANICVNDTNKPQVYLGHRICGVPLGFNAVTNTQAVTTARRKSFTQITSGAGYTKTLYQPQTSSQYTLQIQRQCANPIGRLKPFPFAANNGSNSTKGSYYLPPPIHNIYYDTPPVWYWSDKNNNNTTTIAN</sequence>